<organism evidence="1 2">
    <name type="scientific">Arcanobacterium haemolyticum (strain ATCC 9345 / DSM 20595 / CCM 5947 / CCUG 17215 / LMG 16163 / NBRC 15585 / NCTC 8452 / 11018)</name>
    <dbReference type="NCBI Taxonomy" id="644284"/>
    <lineage>
        <taxon>Bacteria</taxon>
        <taxon>Bacillati</taxon>
        <taxon>Actinomycetota</taxon>
        <taxon>Actinomycetes</taxon>
        <taxon>Actinomycetales</taxon>
        <taxon>Actinomycetaceae</taxon>
        <taxon>Arcanobacterium</taxon>
    </lineage>
</organism>
<accession>D7BKL7</accession>
<name>D7BKL7_ARCHD</name>
<gene>
    <name evidence="1" type="ordered locus">Arch_1496</name>
</gene>
<protein>
    <submittedName>
        <fullName evidence="1">Uncharacterized protein</fullName>
    </submittedName>
</protein>
<dbReference type="EMBL" id="CP002045">
    <property type="protein sequence ID" value="ADH93197.1"/>
    <property type="molecule type" value="Genomic_DNA"/>
</dbReference>
<dbReference type="STRING" id="644284.Arch_1496"/>
<dbReference type="AlphaFoldDB" id="D7BKL7"/>
<reference evidence="1 2" key="1">
    <citation type="journal article" date="2010" name="Stand. Genomic Sci.">
        <title>Complete genome sequence of Arcanobacterium haemolyticum type strain (11018).</title>
        <authorList>
            <person name="Yasawong M."/>
            <person name="Teshima H."/>
            <person name="Lapidus A."/>
            <person name="Nolan M."/>
            <person name="Lucas S."/>
            <person name="Glavina Del Rio T."/>
            <person name="Tice H."/>
            <person name="Cheng J."/>
            <person name="Bruce D."/>
            <person name="Detter C."/>
            <person name="Tapia R."/>
            <person name="Han C."/>
            <person name="Goodwin L."/>
            <person name="Pitluck S."/>
            <person name="Liolios K."/>
            <person name="Ivanova N."/>
            <person name="Mavromatis K."/>
            <person name="Mikhailova N."/>
            <person name="Pati A."/>
            <person name="Chen A."/>
            <person name="Palaniappan K."/>
            <person name="Land M."/>
            <person name="Hauser L."/>
            <person name="Chang Y."/>
            <person name="Jeffries C."/>
            <person name="Rohde M."/>
            <person name="Sikorski J."/>
            <person name="Pukall R."/>
            <person name="Goker M."/>
            <person name="Woyke T."/>
            <person name="Bristow J."/>
            <person name="Eisen J."/>
            <person name="Markowitz V."/>
            <person name="Hugenholtz P."/>
            <person name="Kyrpides N."/>
            <person name="Klenk H."/>
        </authorList>
    </citation>
    <scope>NUCLEOTIDE SEQUENCE [LARGE SCALE GENOMIC DNA]</scope>
    <source>
        <strain evidence="2">ATCC 9345 / DSM 20595 / CCUG 17215 / LMG 16163 / NBRC 15585 / NCTC 8452 / 11018</strain>
    </source>
</reference>
<sequence length="147" mass="16182">MRTKFVLPTVLALSINPINKEDEDLQTSATIRFIPMVADRHQNGQLQGVAAILDTYLKDDVWGAGVLTQVFIESNDPCPVGKDEDEWVAEVVHSVFTNVVSYLWSYSALALRTTLASMPVVSIEVPAEIHLEDSELIVSVAQATARE</sequence>
<evidence type="ECO:0000313" key="1">
    <source>
        <dbReference type="EMBL" id="ADH93197.1"/>
    </source>
</evidence>
<dbReference type="RefSeq" id="WP_013170687.1">
    <property type="nucleotide sequence ID" value="NC_014218.1"/>
</dbReference>
<keyword evidence="2" id="KW-1185">Reference proteome</keyword>
<evidence type="ECO:0000313" key="2">
    <source>
        <dbReference type="Proteomes" id="UP000000376"/>
    </source>
</evidence>
<proteinExistence type="predicted"/>
<dbReference type="HOGENOM" id="CLU_1764199_0_0_11"/>
<dbReference type="KEGG" id="ahe:Arch_1496"/>
<dbReference type="Proteomes" id="UP000000376">
    <property type="component" value="Chromosome"/>
</dbReference>